<gene>
    <name evidence="2" type="ORF">MHBO_004374</name>
</gene>
<evidence type="ECO:0000313" key="3">
    <source>
        <dbReference type="Proteomes" id="UP001439008"/>
    </source>
</evidence>
<keyword evidence="3" id="KW-1185">Reference proteome</keyword>
<feature type="compositionally biased region" description="Basic residues" evidence="1">
    <location>
        <begin position="110"/>
        <end position="122"/>
    </location>
</feature>
<evidence type="ECO:0000256" key="1">
    <source>
        <dbReference type="SAM" id="MobiDB-lite"/>
    </source>
</evidence>
<accession>A0ABV2AT54</accession>
<reference evidence="2 3" key="1">
    <citation type="journal article" date="2024" name="BMC Biol.">
        <title>Comparative genomics of Ascetosporea gives new insight into the evolutionary basis for animal parasitism in Rhizaria.</title>
        <authorList>
            <person name="Hiltunen Thoren M."/>
            <person name="Onut-Brannstrom I."/>
            <person name="Alfjorden A."/>
            <person name="Peckova H."/>
            <person name="Swords F."/>
            <person name="Hooper C."/>
            <person name="Holzer A.S."/>
            <person name="Bass D."/>
            <person name="Burki F."/>
        </authorList>
    </citation>
    <scope>NUCLEOTIDE SEQUENCE [LARGE SCALE GENOMIC DNA]</scope>
    <source>
        <strain evidence="2">20-A016</strain>
    </source>
</reference>
<dbReference type="Proteomes" id="UP001439008">
    <property type="component" value="Unassembled WGS sequence"/>
</dbReference>
<name>A0ABV2AT54_9EUKA</name>
<protein>
    <submittedName>
        <fullName evidence="2">Uncharacterized protein</fullName>
    </submittedName>
</protein>
<proteinExistence type="predicted"/>
<feature type="non-terminal residue" evidence="2">
    <location>
        <position position="1"/>
    </location>
</feature>
<feature type="compositionally biased region" description="Pro residues" evidence="1">
    <location>
        <begin position="1"/>
        <end position="12"/>
    </location>
</feature>
<feature type="region of interest" description="Disordered" evidence="1">
    <location>
        <begin position="1"/>
        <end position="50"/>
    </location>
</feature>
<dbReference type="EMBL" id="JBDODL010003869">
    <property type="protein sequence ID" value="MES1922846.1"/>
    <property type="molecule type" value="Genomic_DNA"/>
</dbReference>
<sequence>KKKPPPPPPMPSKKPKNEKDFKKSNISFKFSNASQTNGINPVERKRKEKKKAGLLDLNYDVKIINEQQSSEELDPEKLKELEGIDFEEDEDHKNGDFPLNSNSENEKTNHKNKKPKYIGGARHKKKYHRHEIKVDKVSEPSEVIKKIPSGRRRLFKCYIDWDFVEKVFLFSKLNFWRKKFQKNKFFWRKIKIYEI</sequence>
<feature type="compositionally biased region" description="Polar residues" evidence="1">
    <location>
        <begin position="24"/>
        <end position="39"/>
    </location>
</feature>
<evidence type="ECO:0000313" key="2">
    <source>
        <dbReference type="EMBL" id="MES1922846.1"/>
    </source>
</evidence>
<organism evidence="2 3">
    <name type="scientific">Bonamia ostreae</name>
    <dbReference type="NCBI Taxonomy" id="126728"/>
    <lineage>
        <taxon>Eukaryota</taxon>
        <taxon>Sar</taxon>
        <taxon>Rhizaria</taxon>
        <taxon>Endomyxa</taxon>
        <taxon>Ascetosporea</taxon>
        <taxon>Haplosporida</taxon>
        <taxon>Bonamia</taxon>
    </lineage>
</organism>
<feature type="region of interest" description="Disordered" evidence="1">
    <location>
        <begin position="88"/>
        <end position="122"/>
    </location>
</feature>
<comment type="caution">
    <text evidence="2">The sequence shown here is derived from an EMBL/GenBank/DDBJ whole genome shotgun (WGS) entry which is preliminary data.</text>
</comment>